<feature type="non-terminal residue" evidence="1">
    <location>
        <position position="1"/>
    </location>
</feature>
<evidence type="ECO:0000313" key="1">
    <source>
        <dbReference type="EMBL" id="KAL3952182.1"/>
    </source>
</evidence>
<dbReference type="Proteomes" id="UP001638806">
    <property type="component" value="Unassembled WGS sequence"/>
</dbReference>
<reference evidence="1" key="1">
    <citation type="submission" date="2024-12" db="EMBL/GenBank/DDBJ databases">
        <title>Comparative genomics and development of molecular markers within Purpureocillium lilacinum and among Purpureocillium species.</title>
        <authorList>
            <person name="Yeh Z.-Y."/>
            <person name="Ni N.-T."/>
            <person name="Lo P.-H."/>
            <person name="Mushyakhwo K."/>
            <person name="Lin C.-F."/>
            <person name="Nai Y.-S."/>
        </authorList>
    </citation>
    <scope>NUCLEOTIDE SEQUENCE</scope>
    <source>
        <strain evidence="1">NCHU-NPUST-175</strain>
    </source>
</reference>
<dbReference type="EMBL" id="JBGNUJ010000013">
    <property type="protein sequence ID" value="KAL3952182.1"/>
    <property type="molecule type" value="Genomic_DNA"/>
</dbReference>
<protein>
    <submittedName>
        <fullName evidence="1">Uncharacterized protein</fullName>
    </submittedName>
</protein>
<keyword evidence="2" id="KW-1185">Reference proteome</keyword>
<evidence type="ECO:0000313" key="2">
    <source>
        <dbReference type="Proteomes" id="UP001638806"/>
    </source>
</evidence>
<comment type="caution">
    <text evidence="1">The sequence shown here is derived from an EMBL/GenBank/DDBJ whole genome shotgun (WGS) entry which is preliminary data.</text>
</comment>
<gene>
    <name evidence="1" type="ORF">ACCO45_013899</name>
</gene>
<sequence>PNPSPSLSSCNYDQSRSFLTARSQDPVEKKRRTLAAHLTHPSDARRFGSAWWPTRRELDPGTAEANPSPLSESMSDTSSDTKNTRTRSRTAPQGFRRKTLSTFPFSAHAIDTSTGEVVEMVLVALSAWPRGIRLPAAMRMILAISASELEMMRCAQQLKPRPTHALPRHDGVAYYRRALEEFRVILRELDYRSAKCLDEVLAIFFLMVVYEQQFGRHASGMEAHLRGLYAFLATMFATKQDLSLAGLPLLGQQLLLFTMYINLNLNVPIHQGSLPRLWREAGHKESCVSVMDQLFHNTRDALRNMWMPGYPTEELVDDISVSRPLQFYHECCLLKGKLLVAQHDQSNGAGDGTTWQRELDQIGKRFQDLLAVGRRSDVPMRKHELQAIQFAVAEYRSLAVYTHRLFCSRRCHRENTCCQDLLKETLTTLRLVIHDDKEMAVRVQWPLLVLRRYMESEAHQLLLGENINQVLGSRGLFHHLGHLWDSRVA</sequence>
<accession>A0ACC4D7T2</accession>
<organism evidence="1 2">
    <name type="scientific">Purpureocillium lilacinum</name>
    <name type="common">Paecilomyces lilacinus</name>
    <dbReference type="NCBI Taxonomy" id="33203"/>
    <lineage>
        <taxon>Eukaryota</taxon>
        <taxon>Fungi</taxon>
        <taxon>Dikarya</taxon>
        <taxon>Ascomycota</taxon>
        <taxon>Pezizomycotina</taxon>
        <taxon>Sordariomycetes</taxon>
        <taxon>Hypocreomycetidae</taxon>
        <taxon>Hypocreales</taxon>
        <taxon>Ophiocordycipitaceae</taxon>
        <taxon>Purpureocillium</taxon>
    </lineage>
</organism>
<proteinExistence type="predicted"/>
<name>A0ACC4D7T2_PURLI</name>